<evidence type="ECO:0000313" key="2">
    <source>
        <dbReference type="EMBL" id="MFB9673914.1"/>
    </source>
</evidence>
<evidence type="ECO:0000259" key="1">
    <source>
        <dbReference type="SMART" id="SM00860"/>
    </source>
</evidence>
<proteinExistence type="predicted"/>
<dbReference type="RefSeq" id="WP_344748335.1">
    <property type="nucleotide sequence ID" value="NZ_BAAAWW010000155.1"/>
</dbReference>
<protein>
    <submittedName>
        <fullName evidence="2">SMI1/KNR4 family protein</fullName>
    </submittedName>
</protein>
<keyword evidence="3" id="KW-1185">Reference proteome</keyword>
<comment type="caution">
    <text evidence="2">The sequence shown here is derived from an EMBL/GenBank/DDBJ whole genome shotgun (WGS) entry which is preliminary data.</text>
</comment>
<feature type="domain" description="Knr4/Smi1-like" evidence="1">
    <location>
        <begin position="35"/>
        <end position="163"/>
    </location>
</feature>
<dbReference type="SUPFAM" id="SSF160631">
    <property type="entry name" value="SMI1/KNR4-like"/>
    <property type="match status" value="1"/>
</dbReference>
<dbReference type="Gene3D" id="1.25.40.10">
    <property type="entry name" value="Tetratricopeptide repeat domain"/>
    <property type="match status" value="1"/>
</dbReference>
<reference evidence="2 3" key="1">
    <citation type="submission" date="2024-09" db="EMBL/GenBank/DDBJ databases">
        <authorList>
            <person name="Sun Q."/>
            <person name="Mori K."/>
        </authorList>
    </citation>
    <scope>NUCLEOTIDE SEQUENCE [LARGE SCALE GENOMIC DNA]</scope>
    <source>
        <strain evidence="2 3">JCM 3028</strain>
    </source>
</reference>
<gene>
    <name evidence="2" type="ORF">ACFFRH_00330</name>
</gene>
<dbReference type="Pfam" id="PF09346">
    <property type="entry name" value="SMI1_KNR4"/>
    <property type="match status" value="1"/>
</dbReference>
<dbReference type="InterPro" id="IPR011990">
    <property type="entry name" value="TPR-like_helical_dom_sf"/>
</dbReference>
<dbReference type="Proteomes" id="UP001589610">
    <property type="component" value="Unassembled WGS sequence"/>
</dbReference>
<dbReference type="EMBL" id="JBHMBS010000001">
    <property type="protein sequence ID" value="MFB9673914.1"/>
    <property type="molecule type" value="Genomic_DNA"/>
</dbReference>
<organism evidence="2 3">
    <name type="scientific">Streptosporangium vulgare</name>
    <dbReference type="NCBI Taxonomy" id="46190"/>
    <lineage>
        <taxon>Bacteria</taxon>
        <taxon>Bacillati</taxon>
        <taxon>Actinomycetota</taxon>
        <taxon>Actinomycetes</taxon>
        <taxon>Streptosporangiales</taxon>
        <taxon>Streptosporangiaceae</taxon>
        <taxon>Streptosporangium</taxon>
    </lineage>
</organism>
<dbReference type="Gene3D" id="3.40.1580.10">
    <property type="entry name" value="SMI1/KNR4-like"/>
    <property type="match status" value="1"/>
</dbReference>
<sequence length="409" mass="45812">MDLDVIRRGVDALREYDTDLDLFGAREHRYRFEPPLDEATLEDVETRIGVRLPADYRTFLTRLGNGGAGPYYGVHGVRPDGSWTRFGPFPFTEEWEPPTDDEGYDEAMEAAFQGLLPVAEHGCGYRSHLVVNGFAAGQVWGDWTCVGEALAPQAGSFGEWYHDWLEVSLREVLSERIEDTVRDETGWSVDRRLLGLLPPPPADGDEQPGVKVLRLARRTYLALYERRDGDARDLLAQAHAVGAEGDHEAVRLALAEAVLLREEGRTADALTVVENAIPRNGWWLDRSWLYRLRVELLLTRNRLDDAHAATEEHIARCPNDDFGYVRRALLRVLAGDPSAAEEVLRADAPLGTGIRSAGHPRPADRTPVALRLRARRLAWECRRWGHATDAPRFDAIAAERPGSDWPGSD</sequence>
<dbReference type="InterPro" id="IPR018958">
    <property type="entry name" value="Knr4/Smi1-like_dom"/>
</dbReference>
<dbReference type="SUPFAM" id="SSF48452">
    <property type="entry name" value="TPR-like"/>
    <property type="match status" value="1"/>
</dbReference>
<dbReference type="InterPro" id="IPR037883">
    <property type="entry name" value="Knr4/Smi1-like_sf"/>
</dbReference>
<accession>A0ABV5T4B0</accession>
<evidence type="ECO:0000313" key="3">
    <source>
        <dbReference type="Proteomes" id="UP001589610"/>
    </source>
</evidence>
<dbReference type="SMART" id="SM00860">
    <property type="entry name" value="SMI1_KNR4"/>
    <property type="match status" value="1"/>
</dbReference>
<name>A0ABV5T4B0_9ACTN</name>